<accession>F4PW35</accession>
<dbReference type="EMBL" id="GL883013">
    <property type="protein sequence ID" value="EGG20199.1"/>
    <property type="molecule type" value="Genomic_DNA"/>
</dbReference>
<feature type="transmembrane region" description="Helical" evidence="1">
    <location>
        <begin position="538"/>
        <end position="560"/>
    </location>
</feature>
<dbReference type="Proteomes" id="UP000007797">
    <property type="component" value="Unassembled WGS sequence"/>
</dbReference>
<dbReference type="InterPro" id="IPR000742">
    <property type="entry name" value="EGF"/>
</dbReference>
<dbReference type="InterPro" id="IPR011047">
    <property type="entry name" value="Quinoprotein_ADH-like_sf"/>
</dbReference>
<name>F4PW35_CACFS</name>
<gene>
    <name evidence="4" type="ORF">DFA_07319</name>
</gene>
<dbReference type="OrthoDB" id="21456at2759"/>
<keyword evidence="1" id="KW-1133">Transmembrane helix</keyword>
<keyword evidence="5" id="KW-1185">Reference proteome</keyword>
<evidence type="ECO:0000313" key="4">
    <source>
        <dbReference type="EMBL" id="EGG20199.1"/>
    </source>
</evidence>
<evidence type="ECO:0000313" key="5">
    <source>
        <dbReference type="Proteomes" id="UP000007797"/>
    </source>
</evidence>
<dbReference type="RefSeq" id="XP_004367182.1">
    <property type="nucleotide sequence ID" value="XM_004367125.1"/>
</dbReference>
<organism evidence="4 5">
    <name type="scientific">Cavenderia fasciculata</name>
    <name type="common">Slime mold</name>
    <name type="synonym">Dictyostelium fasciculatum</name>
    <dbReference type="NCBI Taxonomy" id="261658"/>
    <lineage>
        <taxon>Eukaryota</taxon>
        <taxon>Amoebozoa</taxon>
        <taxon>Evosea</taxon>
        <taxon>Eumycetozoa</taxon>
        <taxon>Dictyostelia</taxon>
        <taxon>Acytosteliales</taxon>
        <taxon>Cavenderiaceae</taxon>
        <taxon>Cavenderia</taxon>
    </lineage>
</organism>
<reference evidence="5" key="1">
    <citation type="journal article" date="2011" name="Genome Res.">
        <title>Phylogeny-wide analysis of social amoeba genomes highlights ancient origins for complex intercellular communication.</title>
        <authorList>
            <person name="Heidel A.J."/>
            <person name="Lawal H.M."/>
            <person name="Felder M."/>
            <person name="Schilde C."/>
            <person name="Helps N.R."/>
            <person name="Tunggal B."/>
            <person name="Rivero F."/>
            <person name="John U."/>
            <person name="Schleicher M."/>
            <person name="Eichinger L."/>
            <person name="Platzer M."/>
            <person name="Noegel A.A."/>
            <person name="Schaap P."/>
            <person name="Gloeckner G."/>
        </authorList>
    </citation>
    <scope>NUCLEOTIDE SEQUENCE [LARGE SCALE GENOMIC DNA]</scope>
    <source>
        <strain evidence="5">SH3</strain>
    </source>
</reference>
<keyword evidence="1" id="KW-0472">Membrane</keyword>
<keyword evidence="1" id="KW-0812">Transmembrane</keyword>
<dbReference type="AlphaFoldDB" id="F4PW35"/>
<dbReference type="SUPFAM" id="SSF50998">
    <property type="entry name" value="Quinoprotein alcohol dehydrogenase-like"/>
    <property type="match status" value="1"/>
</dbReference>
<feature type="signal peptide" evidence="2">
    <location>
        <begin position="1"/>
        <end position="20"/>
    </location>
</feature>
<feature type="chain" id="PRO_5003315815" description="EGF-like domain-containing protein" evidence="2">
    <location>
        <begin position="21"/>
        <end position="612"/>
    </location>
</feature>
<keyword evidence="2" id="KW-0732">Signal</keyword>
<feature type="domain" description="EGF-like" evidence="3">
    <location>
        <begin position="511"/>
        <end position="522"/>
    </location>
</feature>
<proteinExistence type="predicted"/>
<dbReference type="PROSITE" id="PS00022">
    <property type="entry name" value="EGF_1"/>
    <property type="match status" value="1"/>
</dbReference>
<evidence type="ECO:0000256" key="1">
    <source>
        <dbReference type="SAM" id="Phobius"/>
    </source>
</evidence>
<sequence>MEITFFKIILTILLLNNINRFYQNHVMASMIWHQYYSSGGHSSMGGHPIVNDFVQSQRLALNITVDCNPIFIGDDYIIPVRVSDGIIFEKYDFNDIKIWSSNFKFPIEVTTVTTVVGGDVINGTGGPNNTVTTQQLQASFKFSLATKNGRIFILYHDIYRLIAISSETGDYLWQTPNISFNDCSYPQIIKEKLFVNCYQSGKSIIYHLKEDDGSLINQMDLAANSNRTIVTAFNKRMIHFNLDTGDAMAIGSLFFEDSSLPSESKNINDVNTTNKVYVFGGSDTFTPCMTDDCFSFFSCSHNDSTMINTVNFNENERQDVRLDNGGCSKITEARVARNEHDQVFFFFNKLQDNIPSFSLGMVHAGKALHIYSASNERILDIALSYRDESRSFLYVCTPRRLLMVSLSETREDTTKEYGFGNDFYLSQCHIAAGSNQLLVYTTNATDGQTVVMRLRDSVCIEPCSVNSTGSFKCTDHGCDCMTNYYPKGQCGTYCQIGFTCVNGECDDQGRCSCHSQWAGSKCDICSKYYVGEKCNIHAAWVATITLVGVVILIATVILMAKFIKDKEEEIEEKLKYTEEYQVYPWSCVMIVPTNCLPCCSDWTNLSSVPCWD</sequence>
<dbReference type="GeneID" id="14872473"/>
<dbReference type="KEGG" id="dfa:DFA_07319"/>
<evidence type="ECO:0000259" key="3">
    <source>
        <dbReference type="PROSITE" id="PS00022"/>
    </source>
</evidence>
<protein>
    <recommendedName>
        <fullName evidence="3">EGF-like domain-containing protein</fullName>
    </recommendedName>
</protein>
<evidence type="ECO:0000256" key="2">
    <source>
        <dbReference type="SAM" id="SignalP"/>
    </source>
</evidence>